<feature type="chain" id="PRO_5046443289" evidence="2">
    <location>
        <begin position="21"/>
        <end position="469"/>
    </location>
</feature>
<feature type="region of interest" description="Disordered" evidence="1">
    <location>
        <begin position="29"/>
        <end position="48"/>
    </location>
</feature>
<dbReference type="PANTHER" id="PTHR43649">
    <property type="entry name" value="ARABINOSE-BINDING PROTEIN-RELATED"/>
    <property type="match status" value="1"/>
</dbReference>
<dbReference type="InterPro" id="IPR006059">
    <property type="entry name" value="SBP"/>
</dbReference>
<dbReference type="EMBL" id="WHOB01000098">
    <property type="protein sequence ID" value="NOU84153.1"/>
    <property type="molecule type" value="Genomic_DNA"/>
</dbReference>
<keyword evidence="4" id="KW-1185">Reference proteome</keyword>
<sequence>MRTGRKLGAGLILTALLVGAAGCGGNEANTDNNTSTSSPGSEATKAPEASAEKVKIIYSMWGSAAEGNTTQAVADRFNASQDKIEVEVQAIPWENYMTKLNTLATAGQLPDTGMLKEDGVIQWSSEGMLNDVSAMYEGSDSKPLDSLAYKYQGKPVAYAAANEILLLYYNKDMFDKANVPYPPSALDQAWTWDQFVDAAKKLTNDKNGKHPGEDGFNAQSIVQFGASVENLPWQLEAWTLSNGGGFYSEDGTEVKVGEDASIEAIQRVADLYLKDHVAPLSVGQTDDGIQRTIIAGTVAMATNGQWNVGTSLNTAKEEGLNYGVAVLPYMKDKVTISTGGANVVFSQTKHPKEAMEWLKWYNSEENNWELISSGIWMPTLDKWYKDEALTRKWVENPNFPPYDEYKSAVVDYAQSPAARPAAWFYTNYTTDFNTLLGSILGDVWTGKTTAKDAISKNLEALKAAHTGNQ</sequence>
<dbReference type="Gene3D" id="3.40.190.10">
    <property type="entry name" value="Periplasmic binding protein-like II"/>
    <property type="match status" value="1"/>
</dbReference>
<evidence type="ECO:0000256" key="1">
    <source>
        <dbReference type="SAM" id="MobiDB-lite"/>
    </source>
</evidence>
<feature type="compositionally biased region" description="Polar residues" evidence="1">
    <location>
        <begin position="29"/>
        <end position="41"/>
    </location>
</feature>
<evidence type="ECO:0000313" key="4">
    <source>
        <dbReference type="Proteomes" id="UP000596857"/>
    </source>
</evidence>
<protein>
    <submittedName>
        <fullName evidence="3">Extracellular solute-binding protein</fullName>
    </submittedName>
</protein>
<dbReference type="Pfam" id="PF13416">
    <property type="entry name" value="SBP_bac_8"/>
    <property type="match status" value="1"/>
</dbReference>
<comment type="caution">
    <text evidence="3">The sequence shown here is derived from an EMBL/GenBank/DDBJ whole genome shotgun (WGS) entry which is preliminary data.</text>
</comment>
<dbReference type="RefSeq" id="WP_171721121.1">
    <property type="nucleotide sequence ID" value="NZ_WHOB01000098.1"/>
</dbReference>
<organism evidence="3 4">
    <name type="scientific">Paenibacillus phytohabitans</name>
    <dbReference type="NCBI Taxonomy" id="2654978"/>
    <lineage>
        <taxon>Bacteria</taxon>
        <taxon>Bacillati</taxon>
        <taxon>Bacillota</taxon>
        <taxon>Bacilli</taxon>
        <taxon>Bacillales</taxon>
        <taxon>Paenibacillaceae</taxon>
        <taxon>Paenibacillus</taxon>
    </lineage>
</organism>
<dbReference type="InterPro" id="IPR050490">
    <property type="entry name" value="Bact_solute-bd_prot1"/>
</dbReference>
<accession>A0ABX1YTC7</accession>
<evidence type="ECO:0000313" key="3">
    <source>
        <dbReference type="EMBL" id="NOU84153.1"/>
    </source>
</evidence>
<dbReference type="PROSITE" id="PS51257">
    <property type="entry name" value="PROKAR_LIPOPROTEIN"/>
    <property type="match status" value="1"/>
</dbReference>
<feature type="signal peptide" evidence="2">
    <location>
        <begin position="1"/>
        <end position="20"/>
    </location>
</feature>
<evidence type="ECO:0000256" key="2">
    <source>
        <dbReference type="SAM" id="SignalP"/>
    </source>
</evidence>
<dbReference type="SUPFAM" id="SSF53850">
    <property type="entry name" value="Periplasmic binding protein-like II"/>
    <property type="match status" value="1"/>
</dbReference>
<keyword evidence="2" id="KW-0732">Signal</keyword>
<gene>
    <name evidence="3" type="ORF">GC101_35485</name>
</gene>
<dbReference type="Proteomes" id="UP000596857">
    <property type="component" value="Unassembled WGS sequence"/>
</dbReference>
<dbReference type="CDD" id="cd13585">
    <property type="entry name" value="PBP2_TMBP_like"/>
    <property type="match status" value="1"/>
</dbReference>
<reference evidence="3 4" key="1">
    <citation type="submission" date="2019-10" db="EMBL/GenBank/DDBJ databases">
        <title>Description of Paenibacillus terricola sp. nov.</title>
        <authorList>
            <person name="Carlier A."/>
            <person name="Qi S."/>
        </authorList>
    </citation>
    <scope>NUCLEOTIDE SEQUENCE [LARGE SCALE GENOMIC DNA]</scope>
    <source>
        <strain evidence="3 4">LMG 31459</strain>
    </source>
</reference>
<dbReference type="PANTHER" id="PTHR43649:SF12">
    <property type="entry name" value="DIACETYLCHITOBIOSE BINDING PROTEIN DASA"/>
    <property type="match status" value="1"/>
</dbReference>
<name>A0ABX1YTC7_9BACL</name>
<proteinExistence type="predicted"/>